<sequence>MNISLALLALVGCAMAGVHQISLVKVESMRKKMFREGTWTRHLQMKHAARSLRFMAAPGSHGPYNEPVSDYEDSEYLGNITIGTPEQQFRVILDTGSANLWVPDKTCGQNKDGCDNAMCSIPLAVQILLPELCPYFCSNPNCCSGSGGGGNACDGKSKYDSSLSKTFVKDGRKWNIQYGTGSASGILGQDTVRFGSPGTNQLVVPGTVFGQATTLAPFFAGQPIDGILGLAFKSIAVDGVTPPFLKAVDDGLVDQPVFTVFLEHVGDEQNVPGGVYTYGGIDKKNCGPVVAYEPLSATTYWQFKMTGVKSGTFSKQKTWQVISDTGTSLIAAPAALAQSIASKAGGRFDQQYGVYFVDCKAKPSLELTIGGKNYEISAANFVVPSGDGRCLLAIFGTPGFGMGPSWILGDPFIREFCNIYDVGNKRIGFAVSKQK</sequence>
<dbReference type="InterPro" id="IPR001969">
    <property type="entry name" value="Aspartic_peptidase_AS"/>
</dbReference>
<dbReference type="Gene3D" id="2.40.70.10">
    <property type="entry name" value="Acid Proteases"/>
    <property type="match status" value="2"/>
</dbReference>
<evidence type="ECO:0000256" key="12">
    <source>
        <dbReference type="PIRSR" id="PIRSR601461-2"/>
    </source>
</evidence>
<evidence type="ECO:0000256" key="1">
    <source>
        <dbReference type="ARBA" id="ARBA00004613"/>
    </source>
</evidence>
<comment type="similarity">
    <text evidence="2 13">Belongs to the peptidase A1 family.</text>
</comment>
<evidence type="ECO:0000256" key="10">
    <source>
        <dbReference type="ARBA" id="ARBA00023180"/>
    </source>
</evidence>
<protein>
    <submittedName>
        <fullName evidence="16">Eukaryotic aspartyl protease</fullName>
    </submittedName>
</protein>
<evidence type="ECO:0000256" key="9">
    <source>
        <dbReference type="ARBA" id="ARBA00023157"/>
    </source>
</evidence>
<keyword evidence="7 13" id="KW-0378">Hydrolase</keyword>
<dbReference type="PROSITE" id="PS51767">
    <property type="entry name" value="PEPTIDASE_A1"/>
    <property type="match status" value="1"/>
</dbReference>
<evidence type="ECO:0000256" key="5">
    <source>
        <dbReference type="ARBA" id="ARBA00022729"/>
    </source>
</evidence>
<evidence type="ECO:0000259" key="15">
    <source>
        <dbReference type="PROSITE" id="PS51767"/>
    </source>
</evidence>
<dbReference type="PANTHER" id="PTHR47966:SF45">
    <property type="entry name" value="PEPTIDASE A1 DOMAIN-CONTAINING PROTEIN"/>
    <property type="match status" value="1"/>
</dbReference>
<dbReference type="GO" id="GO:0005764">
    <property type="term" value="C:lysosome"/>
    <property type="evidence" value="ECO:0007669"/>
    <property type="project" value="TreeGrafter"/>
</dbReference>
<feature type="active site" evidence="11">
    <location>
        <position position="94"/>
    </location>
</feature>
<dbReference type="GO" id="GO:0005576">
    <property type="term" value="C:extracellular region"/>
    <property type="evidence" value="ECO:0007669"/>
    <property type="project" value="UniProtKB-SubCell"/>
</dbReference>
<comment type="caution">
    <text evidence="16">The sequence shown here is derived from an EMBL/GenBank/DDBJ whole genome shotgun (WGS) entry which is preliminary data.</text>
</comment>
<evidence type="ECO:0000313" key="16">
    <source>
        <dbReference type="EMBL" id="RCN43639.1"/>
    </source>
</evidence>
<keyword evidence="9 12" id="KW-1015">Disulfide bond</keyword>
<dbReference type="Pfam" id="PF00026">
    <property type="entry name" value="Asp"/>
    <property type="match status" value="1"/>
</dbReference>
<dbReference type="Proteomes" id="UP000252519">
    <property type="component" value="Unassembled WGS sequence"/>
</dbReference>
<organism evidence="16 17">
    <name type="scientific">Ancylostoma caninum</name>
    <name type="common">Dog hookworm</name>
    <dbReference type="NCBI Taxonomy" id="29170"/>
    <lineage>
        <taxon>Eukaryota</taxon>
        <taxon>Metazoa</taxon>
        <taxon>Ecdysozoa</taxon>
        <taxon>Nematoda</taxon>
        <taxon>Chromadorea</taxon>
        <taxon>Rhabditida</taxon>
        <taxon>Rhabditina</taxon>
        <taxon>Rhabditomorpha</taxon>
        <taxon>Strongyloidea</taxon>
        <taxon>Ancylostomatidae</taxon>
        <taxon>Ancylostomatinae</taxon>
        <taxon>Ancylostoma</taxon>
    </lineage>
</organism>
<proteinExistence type="inferred from homology"/>
<dbReference type="InterPro" id="IPR001461">
    <property type="entry name" value="Aspartic_peptidase_A1"/>
</dbReference>
<dbReference type="PRINTS" id="PR00792">
    <property type="entry name" value="PEPSIN"/>
</dbReference>
<reference evidence="16 17" key="1">
    <citation type="submission" date="2014-10" db="EMBL/GenBank/DDBJ databases">
        <title>Draft genome of the hookworm Ancylostoma caninum.</title>
        <authorList>
            <person name="Mitreva M."/>
        </authorList>
    </citation>
    <scope>NUCLEOTIDE SEQUENCE [LARGE SCALE GENOMIC DNA]</scope>
    <source>
        <strain evidence="16 17">Baltimore</strain>
    </source>
</reference>
<evidence type="ECO:0000256" key="13">
    <source>
        <dbReference type="RuleBase" id="RU000454"/>
    </source>
</evidence>
<keyword evidence="17" id="KW-1185">Reference proteome</keyword>
<keyword evidence="4 13" id="KW-0645">Protease</keyword>
<keyword evidence="8" id="KW-0865">Zymogen</keyword>
<accession>A0A368GK44</accession>
<keyword evidence="6 13" id="KW-0064">Aspartyl protease</keyword>
<evidence type="ECO:0000256" key="2">
    <source>
        <dbReference type="ARBA" id="ARBA00007447"/>
    </source>
</evidence>
<feature type="domain" description="Peptidase A1" evidence="15">
    <location>
        <begin position="76"/>
        <end position="430"/>
    </location>
</feature>
<dbReference type="InterPro" id="IPR033121">
    <property type="entry name" value="PEPTIDASE_A1"/>
</dbReference>
<evidence type="ECO:0000256" key="8">
    <source>
        <dbReference type="ARBA" id="ARBA00023145"/>
    </source>
</evidence>
<dbReference type="PANTHER" id="PTHR47966">
    <property type="entry name" value="BETA-SITE APP-CLEAVING ENZYME, ISOFORM A-RELATED"/>
    <property type="match status" value="1"/>
</dbReference>
<feature type="chain" id="PRO_5016762876" evidence="14">
    <location>
        <begin position="17"/>
        <end position="435"/>
    </location>
</feature>
<keyword evidence="5 14" id="KW-0732">Signal</keyword>
<dbReference type="CDD" id="cd05471">
    <property type="entry name" value="pepsin_like"/>
    <property type="match status" value="1"/>
</dbReference>
<evidence type="ECO:0000256" key="4">
    <source>
        <dbReference type="ARBA" id="ARBA00022670"/>
    </source>
</evidence>
<keyword evidence="10" id="KW-0325">Glycoprotein</keyword>
<evidence type="ECO:0000256" key="3">
    <source>
        <dbReference type="ARBA" id="ARBA00022525"/>
    </source>
</evidence>
<comment type="subcellular location">
    <subcellularLocation>
        <location evidence="1">Secreted</location>
    </subcellularLocation>
</comment>
<dbReference type="GO" id="GO:0006508">
    <property type="term" value="P:proteolysis"/>
    <property type="evidence" value="ECO:0007669"/>
    <property type="project" value="UniProtKB-KW"/>
</dbReference>
<evidence type="ECO:0000256" key="11">
    <source>
        <dbReference type="PIRSR" id="PIRSR601461-1"/>
    </source>
</evidence>
<feature type="disulfide bond" evidence="12">
    <location>
        <begin position="107"/>
        <end position="153"/>
    </location>
</feature>
<dbReference type="PROSITE" id="PS00141">
    <property type="entry name" value="ASP_PROTEASE"/>
    <property type="match status" value="2"/>
</dbReference>
<dbReference type="STRING" id="29170.A0A368GK44"/>
<dbReference type="FunFam" id="2.40.70.10:FF:000058">
    <property type="entry name" value="ASpartyl Protease"/>
    <property type="match status" value="1"/>
</dbReference>
<dbReference type="InterPro" id="IPR034164">
    <property type="entry name" value="Pepsin-like_dom"/>
</dbReference>
<feature type="active site" evidence="11">
    <location>
        <position position="324"/>
    </location>
</feature>
<dbReference type="EMBL" id="JOJR01000151">
    <property type="protein sequence ID" value="RCN43639.1"/>
    <property type="molecule type" value="Genomic_DNA"/>
</dbReference>
<evidence type="ECO:0000256" key="7">
    <source>
        <dbReference type="ARBA" id="ARBA00022801"/>
    </source>
</evidence>
<dbReference type="InterPro" id="IPR021109">
    <property type="entry name" value="Peptidase_aspartic_dom_sf"/>
</dbReference>
<dbReference type="AlphaFoldDB" id="A0A368GK44"/>
<gene>
    <name evidence="16" type="ORF">ANCCAN_10410</name>
</gene>
<dbReference type="GO" id="GO:0004190">
    <property type="term" value="F:aspartic-type endopeptidase activity"/>
    <property type="evidence" value="ECO:0007669"/>
    <property type="project" value="UniProtKB-KW"/>
</dbReference>
<dbReference type="SUPFAM" id="SSF50630">
    <property type="entry name" value="Acid proteases"/>
    <property type="match status" value="1"/>
</dbReference>
<evidence type="ECO:0000256" key="6">
    <source>
        <dbReference type="ARBA" id="ARBA00022750"/>
    </source>
</evidence>
<name>A0A368GK44_ANCCA</name>
<dbReference type="OrthoDB" id="5839471at2759"/>
<evidence type="ECO:0000256" key="14">
    <source>
        <dbReference type="SAM" id="SignalP"/>
    </source>
</evidence>
<evidence type="ECO:0000313" key="17">
    <source>
        <dbReference type="Proteomes" id="UP000252519"/>
    </source>
</evidence>
<feature type="signal peptide" evidence="14">
    <location>
        <begin position="1"/>
        <end position="16"/>
    </location>
</feature>
<keyword evidence="3" id="KW-0964">Secreted</keyword>